<feature type="compositionally biased region" description="Pro residues" evidence="4">
    <location>
        <begin position="305"/>
        <end position="324"/>
    </location>
</feature>
<dbReference type="InterPro" id="IPR000001">
    <property type="entry name" value="Kringle"/>
</dbReference>
<evidence type="ECO:0000256" key="3">
    <source>
        <dbReference type="PROSITE-ProRule" id="PRU00121"/>
    </source>
</evidence>
<keyword evidence="2" id="KW-1015">Disulfide bond</keyword>
<reference evidence="7" key="1">
    <citation type="submission" date="2021-03" db="EMBL/GenBank/DDBJ databases">
        <authorList>
            <person name="Bekaert M."/>
        </authorList>
    </citation>
    <scope>NUCLEOTIDE SEQUENCE</scope>
</reference>
<keyword evidence="5" id="KW-0812">Transmembrane</keyword>
<dbReference type="OrthoDB" id="6039658at2759"/>
<evidence type="ECO:0000256" key="4">
    <source>
        <dbReference type="SAM" id="MobiDB-lite"/>
    </source>
</evidence>
<dbReference type="Pfam" id="PF00051">
    <property type="entry name" value="Kringle"/>
    <property type="match status" value="1"/>
</dbReference>
<feature type="transmembrane region" description="Helical" evidence="5">
    <location>
        <begin position="231"/>
        <end position="252"/>
    </location>
</feature>
<dbReference type="AlphaFoldDB" id="A0A8S3VGQ0"/>
<dbReference type="InterPro" id="IPR013806">
    <property type="entry name" value="Kringle-like"/>
</dbReference>
<evidence type="ECO:0000313" key="7">
    <source>
        <dbReference type="EMBL" id="CAG2255932.1"/>
    </source>
</evidence>
<organism evidence="7 8">
    <name type="scientific">Mytilus edulis</name>
    <name type="common">Blue mussel</name>
    <dbReference type="NCBI Taxonomy" id="6550"/>
    <lineage>
        <taxon>Eukaryota</taxon>
        <taxon>Metazoa</taxon>
        <taxon>Spiralia</taxon>
        <taxon>Lophotrochozoa</taxon>
        <taxon>Mollusca</taxon>
        <taxon>Bivalvia</taxon>
        <taxon>Autobranchia</taxon>
        <taxon>Pteriomorphia</taxon>
        <taxon>Mytilida</taxon>
        <taxon>Mytiloidea</taxon>
        <taxon>Mytilidae</taxon>
        <taxon>Mytilinae</taxon>
        <taxon>Mytilus</taxon>
    </lineage>
</organism>
<dbReference type="SUPFAM" id="SSF57440">
    <property type="entry name" value="Kringle-like"/>
    <property type="match status" value="1"/>
</dbReference>
<dbReference type="EMBL" id="CAJPWZ010003289">
    <property type="protein sequence ID" value="CAG2255932.1"/>
    <property type="molecule type" value="Genomic_DNA"/>
</dbReference>
<dbReference type="PROSITE" id="PS50070">
    <property type="entry name" value="KRINGLE_2"/>
    <property type="match status" value="1"/>
</dbReference>
<sequence length="324" mass="36181">MDYKLVHSVQHDACNVQRGTSNESESMWYKRPVWKWFFGGLAIGMLISIVICLVAGTILFKGFHRNTNCGSSQSLKQMSTPATTTFYLPKSTTALKTIHTCQVAGGCNQPPKLKDGMECVFESKDGRTSVRYTLLAKQNVDTIDHCPVSYCQGQNHWSIFNASLSANECYTTGSYGAVYNGKITCTVTGRTCQRWDRDYPQKRNRKHIPSNSDDLHSNYCRDPFFSVRRGSIAGAVVGTIIFIVIIVVIIAVCKNHNRTRVTTIHTPHSVGTAVIAQQQQQQAQPPMMYGQYPQPGGSMYTHPPAYQPPQGNYPPPQENFPPKY</sequence>
<evidence type="ECO:0000256" key="5">
    <source>
        <dbReference type="SAM" id="Phobius"/>
    </source>
</evidence>
<gene>
    <name evidence="7" type="ORF">MEDL_67348</name>
</gene>
<name>A0A8S3VGQ0_MYTED</name>
<keyword evidence="8" id="KW-1185">Reference proteome</keyword>
<feature type="transmembrane region" description="Helical" evidence="5">
    <location>
        <begin position="36"/>
        <end position="60"/>
    </location>
</feature>
<proteinExistence type="predicted"/>
<feature type="domain" description="Kringle" evidence="6">
    <location>
        <begin position="176"/>
        <end position="223"/>
    </location>
</feature>
<evidence type="ECO:0000256" key="1">
    <source>
        <dbReference type="ARBA" id="ARBA00022572"/>
    </source>
</evidence>
<keyword evidence="5" id="KW-0472">Membrane</keyword>
<dbReference type="Proteomes" id="UP000683360">
    <property type="component" value="Unassembled WGS sequence"/>
</dbReference>
<accession>A0A8S3VGQ0</accession>
<evidence type="ECO:0000313" key="8">
    <source>
        <dbReference type="Proteomes" id="UP000683360"/>
    </source>
</evidence>
<keyword evidence="1 3" id="KW-0420">Kringle</keyword>
<protein>
    <submittedName>
        <fullName evidence="7">HGF</fullName>
    </submittedName>
</protein>
<keyword evidence="5" id="KW-1133">Transmembrane helix</keyword>
<dbReference type="Gene3D" id="2.40.20.10">
    <property type="entry name" value="Plasminogen Kringle 4"/>
    <property type="match status" value="1"/>
</dbReference>
<dbReference type="InterPro" id="IPR038178">
    <property type="entry name" value="Kringle_sf"/>
</dbReference>
<evidence type="ECO:0000256" key="2">
    <source>
        <dbReference type="ARBA" id="ARBA00023157"/>
    </source>
</evidence>
<comment type="caution">
    <text evidence="3">Lacks conserved residue(s) required for the propagation of feature annotation.</text>
</comment>
<comment type="caution">
    <text evidence="7">The sequence shown here is derived from an EMBL/GenBank/DDBJ whole genome shotgun (WGS) entry which is preliminary data.</text>
</comment>
<feature type="region of interest" description="Disordered" evidence="4">
    <location>
        <begin position="289"/>
        <end position="324"/>
    </location>
</feature>
<evidence type="ECO:0000259" key="6">
    <source>
        <dbReference type="PROSITE" id="PS50070"/>
    </source>
</evidence>